<feature type="compositionally biased region" description="Polar residues" evidence="1">
    <location>
        <begin position="74"/>
        <end position="92"/>
    </location>
</feature>
<feature type="region of interest" description="Disordered" evidence="1">
    <location>
        <begin position="124"/>
        <end position="165"/>
    </location>
</feature>
<protein>
    <submittedName>
        <fullName evidence="2">Uncharacterized protein</fullName>
    </submittedName>
</protein>
<feature type="compositionally biased region" description="Low complexity" evidence="1">
    <location>
        <begin position="39"/>
        <end position="50"/>
    </location>
</feature>
<organism evidence="2 3">
    <name type="scientific">Pleurodeles waltl</name>
    <name type="common">Iberian ribbed newt</name>
    <dbReference type="NCBI Taxonomy" id="8319"/>
    <lineage>
        <taxon>Eukaryota</taxon>
        <taxon>Metazoa</taxon>
        <taxon>Chordata</taxon>
        <taxon>Craniata</taxon>
        <taxon>Vertebrata</taxon>
        <taxon>Euteleostomi</taxon>
        <taxon>Amphibia</taxon>
        <taxon>Batrachia</taxon>
        <taxon>Caudata</taxon>
        <taxon>Salamandroidea</taxon>
        <taxon>Salamandridae</taxon>
        <taxon>Pleurodelinae</taxon>
        <taxon>Pleurodeles</taxon>
    </lineage>
</organism>
<sequence length="425" mass="44157">MGVFILLSDPIGLICSPPDRLPECASLVPIKLSRGGGSSRPRPARPSSGGTISVLVRGAPHHASSPCGTRIGPRQSSRRSPGGHQRSSTSHLQLAARSFSLTRSHSLALGSPHLCPTLLVLRNSGPAQPEPSRWASLCRSQRPGRCPPGGNQGSSTPLPQQEARSLSLTWKNSLASSSPHLCPTLLVLRNSGPAQPGPPGRLPSTVLGSRVVAPPEATRGVPRHTKQHVASASPGVTHRRPALLTSAQRCSCFVTLVQPSRGLPGRLPSTGLGGQVVTPPEATRGVPRHSKQHVASASPGVTHQRPALLTSAQLCSCFVTPVRPSRSLPGGLPSADLSGQVVAPPGAIRGVPRLCLSKKHVASASPGKTHWHPALRISAQLCLCFVTLVRPSLGLLAGFPPPFSAAGSSLPRRQPGEFHATPSST</sequence>
<evidence type="ECO:0000256" key="1">
    <source>
        <dbReference type="SAM" id="MobiDB-lite"/>
    </source>
</evidence>
<dbReference type="EMBL" id="JANPWB010000008">
    <property type="protein sequence ID" value="KAJ1161021.1"/>
    <property type="molecule type" value="Genomic_DNA"/>
</dbReference>
<evidence type="ECO:0000313" key="3">
    <source>
        <dbReference type="Proteomes" id="UP001066276"/>
    </source>
</evidence>
<keyword evidence="3" id="KW-1185">Reference proteome</keyword>
<feature type="region of interest" description="Disordered" evidence="1">
    <location>
        <begin position="406"/>
        <end position="425"/>
    </location>
</feature>
<gene>
    <name evidence="2" type="ORF">NDU88_001509</name>
</gene>
<comment type="caution">
    <text evidence="2">The sequence shown here is derived from an EMBL/GenBank/DDBJ whole genome shotgun (WGS) entry which is preliminary data.</text>
</comment>
<proteinExistence type="predicted"/>
<feature type="region of interest" description="Disordered" evidence="1">
    <location>
        <begin position="216"/>
        <end position="237"/>
    </location>
</feature>
<reference evidence="2" key="1">
    <citation type="journal article" date="2022" name="bioRxiv">
        <title>Sequencing and chromosome-scale assembly of the giantPleurodeles waltlgenome.</title>
        <authorList>
            <person name="Brown T."/>
            <person name="Elewa A."/>
            <person name="Iarovenko S."/>
            <person name="Subramanian E."/>
            <person name="Araus A.J."/>
            <person name="Petzold A."/>
            <person name="Susuki M."/>
            <person name="Suzuki K.-i.T."/>
            <person name="Hayashi T."/>
            <person name="Toyoda A."/>
            <person name="Oliveira C."/>
            <person name="Osipova E."/>
            <person name="Leigh N.D."/>
            <person name="Simon A."/>
            <person name="Yun M.H."/>
        </authorList>
    </citation>
    <scope>NUCLEOTIDE SEQUENCE</scope>
    <source>
        <strain evidence="2">20211129_DDA</strain>
        <tissue evidence="2">Liver</tissue>
    </source>
</reference>
<name>A0AAV7SB18_PLEWA</name>
<evidence type="ECO:0000313" key="2">
    <source>
        <dbReference type="EMBL" id="KAJ1161021.1"/>
    </source>
</evidence>
<dbReference type="AlphaFoldDB" id="A0AAV7SB18"/>
<dbReference type="Proteomes" id="UP001066276">
    <property type="component" value="Chromosome 4_2"/>
</dbReference>
<feature type="compositionally biased region" description="Polar residues" evidence="1">
    <location>
        <begin position="153"/>
        <end position="165"/>
    </location>
</feature>
<accession>A0AAV7SB18</accession>
<feature type="region of interest" description="Disordered" evidence="1">
    <location>
        <begin position="32"/>
        <end position="92"/>
    </location>
</feature>